<sequence length="224" mass="26223">MYDTDWLFENSARFRTLLNRIQDNIAKENDYIADNDFPMACNTGLRVWSDLKKLIQLVDAENMLDLEHETMYDLLYWAVDLAHNLDNLSGKKAIFFKKTLSFCLEYTSMHQNVLSKDMRNLGSIRRVLAECYAKQGDFESVDNLYNGWLDKEPTWGWGWIGWSDSYWLFIYKNNTDKRNFDKAQQILEQGLAIPSLSDASHLNDRLNKLKSEITKSKLHLVSTN</sequence>
<evidence type="ECO:0000313" key="1">
    <source>
        <dbReference type="EMBL" id="BCA93728.1"/>
    </source>
</evidence>
<keyword evidence="4" id="KW-1185">Reference proteome</keyword>
<geneLocation type="plasmid" evidence="2 4">
    <name>pTUM19329-1</name>
</geneLocation>
<organism evidence="1 4">
    <name type="scientific">Legionella antarctica</name>
    <dbReference type="NCBI Taxonomy" id="2708020"/>
    <lineage>
        <taxon>Bacteria</taxon>
        <taxon>Pseudomonadati</taxon>
        <taxon>Pseudomonadota</taxon>
        <taxon>Gammaproteobacteria</taxon>
        <taxon>Legionellales</taxon>
        <taxon>Legionellaceae</taxon>
        <taxon>Legionella</taxon>
    </lineage>
</organism>
<dbReference type="Proteomes" id="UP000502894">
    <property type="component" value="Chromosome"/>
</dbReference>
<dbReference type="SUPFAM" id="SSF48452">
    <property type="entry name" value="TPR-like"/>
    <property type="match status" value="1"/>
</dbReference>
<dbReference type="AlphaFoldDB" id="A0A6F8SZV3"/>
<keyword evidence="2" id="KW-0614">Plasmid</keyword>
<name>A0A6F8SZV3_9GAMM</name>
<evidence type="ECO:0000313" key="3">
    <source>
        <dbReference type="EMBL" id="BCA97301.1"/>
    </source>
</evidence>
<dbReference type="InterPro" id="IPR011990">
    <property type="entry name" value="TPR-like_helical_dom_sf"/>
</dbReference>
<dbReference type="EMBL" id="AP022840">
    <property type="protein sequence ID" value="BCA97184.1"/>
    <property type="molecule type" value="Genomic_DNA"/>
</dbReference>
<gene>
    <name evidence="1" type="ORF">TUM19329_00890</name>
    <name evidence="2" type="ORF">TUM19329_35450</name>
    <name evidence="3" type="ORF">TUM19329_36620</name>
</gene>
<dbReference type="Gene3D" id="1.25.40.10">
    <property type="entry name" value="Tetratricopeptide repeat domain"/>
    <property type="match status" value="1"/>
</dbReference>
<dbReference type="RefSeq" id="WP_173235542.1">
    <property type="nucleotide sequence ID" value="NZ_AP022839.1"/>
</dbReference>
<proteinExistence type="predicted"/>
<evidence type="ECO:0000313" key="2">
    <source>
        <dbReference type="EMBL" id="BCA97184.1"/>
    </source>
</evidence>
<reference evidence="1" key="1">
    <citation type="journal article" date="2020" name="Microbiol. Resour. Announc.">
        <title>Complete Genome Sequence of Novel Psychrotolerant Legionella Strain TUM19329, Isolated from Antarctic Lake Sediment.</title>
        <authorList>
            <person name="Shimada S."/>
            <person name="Nakai R."/>
            <person name="Aoki K."/>
            <person name="Shimoeda N."/>
            <person name="Ohno G."/>
            <person name="Miyazaki Y."/>
            <person name="Kudoh S."/>
            <person name="Imura S."/>
            <person name="Watanabe K."/>
            <person name="Ishii Y."/>
            <person name="Tateda K."/>
        </authorList>
    </citation>
    <scope>NUCLEOTIDE SEQUENCE [LARGE SCALE GENOMIC DNA]</scope>
    <source>
        <strain evidence="1">TUM19329</strain>
        <plasmid evidence="2">pTUM19329-1</plasmid>
    </source>
</reference>
<evidence type="ECO:0008006" key="5">
    <source>
        <dbReference type="Google" id="ProtNLM"/>
    </source>
</evidence>
<protein>
    <recommendedName>
        <fullName evidence="5">Tetratricopeptide repeat protein</fullName>
    </recommendedName>
</protein>
<accession>A0A6F8SZV3</accession>
<dbReference type="Proteomes" id="UP000502894">
    <property type="component" value="Plasmid pTUM19329-1"/>
</dbReference>
<dbReference type="EMBL" id="AP022840">
    <property type="protein sequence ID" value="BCA97301.1"/>
    <property type="molecule type" value="Genomic_DNA"/>
</dbReference>
<evidence type="ECO:0000313" key="4">
    <source>
        <dbReference type="Proteomes" id="UP000502894"/>
    </source>
</evidence>
<dbReference type="KEGG" id="lant:TUM19329_35450"/>
<dbReference type="KEGG" id="lant:TUM19329_36620"/>
<dbReference type="KEGG" id="lant:TUM19329_00890"/>
<dbReference type="EMBL" id="AP022839">
    <property type="protein sequence ID" value="BCA93728.1"/>
    <property type="molecule type" value="Genomic_DNA"/>
</dbReference>